<keyword evidence="3" id="KW-1185">Reference proteome</keyword>
<reference evidence="2 3" key="1">
    <citation type="journal article" date="2015" name="Front. Microbiol.">
        <title>Genome sequence of the plant growth promoting endophytic yeast Rhodotorula graminis WP1.</title>
        <authorList>
            <person name="Firrincieli A."/>
            <person name="Otillar R."/>
            <person name="Salamov A."/>
            <person name="Schmutz J."/>
            <person name="Khan Z."/>
            <person name="Redman R.S."/>
            <person name="Fleck N.D."/>
            <person name="Lindquist E."/>
            <person name="Grigoriev I.V."/>
            <person name="Doty S.L."/>
        </authorList>
    </citation>
    <scope>NUCLEOTIDE SEQUENCE [LARGE SCALE GENOMIC DNA]</scope>
    <source>
        <strain evidence="2 3">WP1</strain>
    </source>
</reference>
<feature type="compositionally biased region" description="Basic residues" evidence="1">
    <location>
        <begin position="1"/>
        <end position="10"/>
    </location>
</feature>
<dbReference type="EMBL" id="KQ474079">
    <property type="protein sequence ID" value="KPV74622.1"/>
    <property type="molecule type" value="Genomic_DNA"/>
</dbReference>
<dbReference type="GeneID" id="28979418"/>
<dbReference type="AlphaFoldDB" id="A0A194S1Z4"/>
<accession>A0A194S1Z4</accession>
<dbReference type="Proteomes" id="UP000053890">
    <property type="component" value="Unassembled WGS sequence"/>
</dbReference>
<name>A0A194S1Z4_RHOGW</name>
<feature type="region of interest" description="Disordered" evidence="1">
    <location>
        <begin position="1"/>
        <end position="89"/>
    </location>
</feature>
<feature type="compositionally biased region" description="Low complexity" evidence="1">
    <location>
        <begin position="29"/>
        <end position="67"/>
    </location>
</feature>
<evidence type="ECO:0000313" key="2">
    <source>
        <dbReference type="EMBL" id="KPV74622.1"/>
    </source>
</evidence>
<sequence>MCGGRCRRRRAEGDRDEEEVRARGRGRRSSFPSHASRRLSSSPTSSWYPPRRPLDLPLSLAPSSSPSSRPPRAPLFMRPFGSFPSLLVQ</sequence>
<evidence type="ECO:0000256" key="1">
    <source>
        <dbReference type="SAM" id="MobiDB-lite"/>
    </source>
</evidence>
<evidence type="ECO:0000313" key="3">
    <source>
        <dbReference type="Proteomes" id="UP000053890"/>
    </source>
</evidence>
<protein>
    <submittedName>
        <fullName evidence="2">Uncharacterized protein</fullName>
    </submittedName>
</protein>
<gene>
    <name evidence="2" type="ORF">RHOBADRAFT_66458</name>
</gene>
<proteinExistence type="predicted"/>
<organism evidence="2 3">
    <name type="scientific">Rhodotorula graminis (strain WP1)</name>
    <dbReference type="NCBI Taxonomy" id="578459"/>
    <lineage>
        <taxon>Eukaryota</taxon>
        <taxon>Fungi</taxon>
        <taxon>Dikarya</taxon>
        <taxon>Basidiomycota</taxon>
        <taxon>Pucciniomycotina</taxon>
        <taxon>Microbotryomycetes</taxon>
        <taxon>Sporidiobolales</taxon>
        <taxon>Sporidiobolaceae</taxon>
        <taxon>Rhodotorula</taxon>
    </lineage>
</organism>
<dbReference type="OrthoDB" id="262547at2759"/>
<dbReference type="RefSeq" id="XP_018270671.1">
    <property type="nucleotide sequence ID" value="XM_018418971.1"/>
</dbReference>